<proteinExistence type="predicted"/>
<feature type="region of interest" description="Disordered" evidence="3">
    <location>
        <begin position="382"/>
        <end position="403"/>
    </location>
</feature>
<name>A0A8H5HED8_9AGAR</name>
<feature type="domain" description="CCHC-type" evidence="4">
    <location>
        <begin position="290"/>
        <end position="306"/>
    </location>
</feature>
<feature type="compositionally biased region" description="Polar residues" evidence="3">
    <location>
        <begin position="239"/>
        <end position="249"/>
    </location>
</feature>
<dbReference type="GO" id="GO:0003676">
    <property type="term" value="F:nucleic acid binding"/>
    <property type="evidence" value="ECO:0007669"/>
    <property type="project" value="InterPro"/>
</dbReference>
<accession>A0A8H5HED8</accession>
<dbReference type="SUPFAM" id="SSF57756">
    <property type="entry name" value="Retrovirus zinc finger-like domains"/>
    <property type="match status" value="1"/>
</dbReference>
<dbReference type="EMBL" id="JAACJP010000010">
    <property type="protein sequence ID" value="KAF5381685.1"/>
    <property type="molecule type" value="Genomic_DNA"/>
</dbReference>
<sequence length="521" mass="58656">MSTVRYNLRLRPTAVVSTGPVSDSGQSPLTESFAEVNPGSTTSLLDSAELVQAPAHATSPARSYSSVARSGIPQPRSPSPREENQETVLPSWNDITIERNRLECRSWAQCREDEQRENEARFKAAEVLKQERLRELGGRWHTVSNRRPRARSLEGPGLLTRSQADTKALWRERLNPEESKWNSIVEAAEIHEIAEAVDVGPQRAAKKPNQVPAQNTNGSSGPRRFPASAQRFVPREQARTSNSRAQETNPRPGPGGNKAEQRPKPPTHNHAHNHDNLSRQRKDELRAQNKCFKCFEVGHTARNCPDNNHVRNPGNSGPPGVANFSLEVTMDEAERLRELAETTESVETIHLGVIGIQDGSSEQETQPRQYVRRMGDPLAERAKQELTKNQPYPGDRTESADDPDERFLVYRVAGGRHLIFDHMMDYDDEIEDVLIPSAFLEDGRFDIAEWYRRQLAKRHPRTDANRQDESEQQTSRDPLAQRAEEILLSGSPYPGDTNSIEEWGSTRFEPWSSTELCPPIA</sequence>
<keyword evidence="2" id="KW-0862">Zinc</keyword>
<feature type="region of interest" description="Disordered" evidence="3">
    <location>
        <begin position="457"/>
        <end position="505"/>
    </location>
</feature>
<feature type="compositionally biased region" description="Polar residues" evidence="3">
    <location>
        <begin position="15"/>
        <end position="30"/>
    </location>
</feature>
<feature type="region of interest" description="Disordered" evidence="3">
    <location>
        <begin position="201"/>
        <end position="284"/>
    </location>
</feature>
<dbReference type="OrthoDB" id="3205788at2759"/>
<gene>
    <name evidence="5" type="ORF">D9615_005450</name>
</gene>
<dbReference type="Proteomes" id="UP000565441">
    <property type="component" value="Unassembled WGS sequence"/>
</dbReference>
<dbReference type="InterPro" id="IPR036875">
    <property type="entry name" value="Znf_CCHC_sf"/>
</dbReference>
<evidence type="ECO:0000313" key="5">
    <source>
        <dbReference type="EMBL" id="KAF5381685.1"/>
    </source>
</evidence>
<evidence type="ECO:0000259" key="4">
    <source>
        <dbReference type="PROSITE" id="PS50158"/>
    </source>
</evidence>
<dbReference type="PROSITE" id="PS50158">
    <property type="entry name" value="ZF_CCHC"/>
    <property type="match status" value="1"/>
</dbReference>
<evidence type="ECO:0000256" key="2">
    <source>
        <dbReference type="PROSITE-ProRule" id="PRU00047"/>
    </source>
</evidence>
<dbReference type="AlphaFoldDB" id="A0A8H5HED8"/>
<organism evidence="5 6">
    <name type="scientific">Tricholomella constricta</name>
    <dbReference type="NCBI Taxonomy" id="117010"/>
    <lineage>
        <taxon>Eukaryota</taxon>
        <taxon>Fungi</taxon>
        <taxon>Dikarya</taxon>
        <taxon>Basidiomycota</taxon>
        <taxon>Agaricomycotina</taxon>
        <taxon>Agaricomycetes</taxon>
        <taxon>Agaricomycetidae</taxon>
        <taxon>Agaricales</taxon>
        <taxon>Tricholomatineae</taxon>
        <taxon>Lyophyllaceae</taxon>
        <taxon>Tricholomella</taxon>
    </lineage>
</organism>
<keyword evidence="2" id="KW-0863">Zinc-finger</keyword>
<evidence type="ECO:0000256" key="3">
    <source>
        <dbReference type="SAM" id="MobiDB-lite"/>
    </source>
</evidence>
<evidence type="ECO:0000313" key="6">
    <source>
        <dbReference type="Proteomes" id="UP000565441"/>
    </source>
</evidence>
<dbReference type="GO" id="GO:0008270">
    <property type="term" value="F:zinc ion binding"/>
    <property type="evidence" value="ECO:0007669"/>
    <property type="project" value="UniProtKB-KW"/>
</dbReference>
<keyword evidence="1" id="KW-0507">mRNA processing</keyword>
<comment type="caution">
    <text evidence="5">The sequence shown here is derived from an EMBL/GenBank/DDBJ whole genome shotgun (WGS) entry which is preliminary data.</text>
</comment>
<feature type="compositionally biased region" description="Basic and acidic residues" evidence="3">
    <location>
        <begin position="272"/>
        <end position="284"/>
    </location>
</feature>
<dbReference type="GO" id="GO:0006397">
    <property type="term" value="P:mRNA processing"/>
    <property type="evidence" value="ECO:0007669"/>
    <property type="project" value="UniProtKB-KW"/>
</dbReference>
<evidence type="ECO:0000256" key="1">
    <source>
        <dbReference type="ARBA" id="ARBA00022664"/>
    </source>
</evidence>
<keyword evidence="2" id="KW-0479">Metal-binding</keyword>
<dbReference type="SMART" id="SM00343">
    <property type="entry name" value="ZnF_C2HC"/>
    <property type="match status" value="1"/>
</dbReference>
<reference evidence="5 6" key="1">
    <citation type="journal article" date="2020" name="ISME J.">
        <title>Uncovering the hidden diversity of litter-decomposition mechanisms in mushroom-forming fungi.</title>
        <authorList>
            <person name="Floudas D."/>
            <person name="Bentzer J."/>
            <person name="Ahren D."/>
            <person name="Johansson T."/>
            <person name="Persson P."/>
            <person name="Tunlid A."/>
        </authorList>
    </citation>
    <scope>NUCLEOTIDE SEQUENCE [LARGE SCALE GENOMIC DNA]</scope>
    <source>
        <strain evidence="5 6">CBS 661.87</strain>
    </source>
</reference>
<protein>
    <recommendedName>
        <fullName evidence="4">CCHC-type domain-containing protein</fullName>
    </recommendedName>
</protein>
<dbReference type="Gene3D" id="4.10.60.10">
    <property type="entry name" value="Zinc finger, CCHC-type"/>
    <property type="match status" value="1"/>
</dbReference>
<keyword evidence="6" id="KW-1185">Reference proteome</keyword>
<dbReference type="InterPro" id="IPR001878">
    <property type="entry name" value="Znf_CCHC"/>
</dbReference>
<feature type="region of interest" description="Disordered" evidence="3">
    <location>
        <begin position="1"/>
        <end position="88"/>
    </location>
</feature>
<feature type="region of interest" description="Disordered" evidence="3">
    <location>
        <begin position="300"/>
        <end position="319"/>
    </location>
</feature>
<feature type="compositionally biased region" description="Polar residues" evidence="3">
    <location>
        <begin position="211"/>
        <end position="220"/>
    </location>
</feature>